<dbReference type="SUPFAM" id="SSF53474">
    <property type="entry name" value="alpha/beta-Hydrolases"/>
    <property type="match status" value="1"/>
</dbReference>
<evidence type="ECO:0000313" key="1">
    <source>
        <dbReference type="EMBL" id="AYQ99938.1"/>
    </source>
</evidence>
<name>A0A3G3M0H0_9CAUD</name>
<dbReference type="Proteomes" id="UP000267434">
    <property type="component" value="Segment"/>
</dbReference>
<sequence>MAVTAAGTGYSRTVYTTSAGETGVKWVPDGVQAGAPLLMYCHGNPGIVQDSADQEFQYTAFTEIREWCLDRGWVMGEAHAGGSSWGNDTARNGYRALYNDLAAQIGGIGPIVIIGRSMGGLVGAYLATLDPVIAPKTLGFMCLSGTLDLAYRYSIATGDNKTLIEAAYGGANTQAAFNAASAGHDPMLFPAGTWTGRNAIQQYATGDVVVDDVPNALAWLDKYGPELAIKMVQETAGGDHNSSTDNPAQRDASLSFLGTIWTPPAPPAPTVAYLVHEMYYVGTGGTLYTMTPA</sequence>
<proteinExistence type="predicted"/>
<dbReference type="RefSeq" id="YP_009842199.1">
    <property type="nucleotide sequence ID" value="NC_048740.1"/>
</dbReference>
<protein>
    <submittedName>
        <fullName evidence="1">Esterase</fullName>
    </submittedName>
</protein>
<gene>
    <name evidence="1" type="primary">24</name>
    <name evidence="1" type="ORF">PBI_MENDEL_24</name>
</gene>
<reference evidence="2" key="1">
    <citation type="submission" date="2018-10" db="EMBL/GenBank/DDBJ databases">
        <authorList>
            <person name="Rimple P.A."/>
            <person name="Stoner T.H."/>
            <person name="Furlong K.P."/>
            <person name="Rudner A.D."/>
            <person name="Beyer A.R."/>
            <person name="Chong R.A."/>
            <person name="Edgington N.P."/>
            <person name="Freise A.C."/>
            <person name="Gibb B.P."/>
            <person name="Klyczek K.K."/>
            <person name="Swerdlow S.J."/>
            <person name="Pope W.H."/>
            <person name="Garlena R.A."/>
            <person name="Russell D.A."/>
            <person name="Jacobs-Sera D."/>
            <person name="Hatfull G.F."/>
        </authorList>
    </citation>
    <scope>NUCLEOTIDE SEQUENCE [LARGE SCALE GENOMIC DNA]</scope>
</reference>
<dbReference type="GeneID" id="55612398"/>
<organism evidence="1 2">
    <name type="scientific">Arthrobacter phage Mendel</name>
    <dbReference type="NCBI Taxonomy" id="2484218"/>
    <lineage>
        <taxon>Viruses</taxon>
        <taxon>Duplodnaviria</taxon>
        <taxon>Heunggongvirae</taxon>
        <taxon>Uroviricota</taxon>
        <taxon>Caudoviricetes</taxon>
        <taxon>Anjalivirus</taxon>
        <taxon>Anjalivirus mendel</taxon>
    </lineage>
</organism>
<evidence type="ECO:0000313" key="2">
    <source>
        <dbReference type="Proteomes" id="UP000267434"/>
    </source>
</evidence>
<dbReference type="EMBL" id="MK016500">
    <property type="protein sequence ID" value="AYQ99938.1"/>
    <property type="molecule type" value="Genomic_DNA"/>
</dbReference>
<accession>A0A3G3M0H0</accession>
<keyword evidence="2" id="KW-1185">Reference proteome</keyword>
<dbReference type="KEGG" id="vg:55612398"/>
<dbReference type="InterPro" id="IPR029058">
    <property type="entry name" value="AB_hydrolase_fold"/>
</dbReference>
<dbReference type="Gene3D" id="3.40.50.1820">
    <property type="entry name" value="alpha/beta hydrolase"/>
    <property type="match status" value="1"/>
</dbReference>